<dbReference type="InterPro" id="IPR009457">
    <property type="entry name" value="THH1/TOM1/TOM3_dom"/>
</dbReference>
<evidence type="ECO:0000256" key="7">
    <source>
        <dbReference type="SAM" id="Phobius"/>
    </source>
</evidence>
<feature type="transmembrane region" description="Helical" evidence="7">
    <location>
        <begin position="54"/>
        <end position="77"/>
    </location>
</feature>
<feature type="transmembrane region" description="Helical" evidence="7">
    <location>
        <begin position="244"/>
        <end position="265"/>
    </location>
</feature>
<name>A0AAN9KNA5_CLITE</name>
<dbReference type="Proteomes" id="UP001359559">
    <property type="component" value="Unassembled WGS sequence"/>
</dbReference>
<evidence type="ECO:0000256" key="3">
    <source>
        <dbReference type="ARBA" id="ARBA00022554"/>
    </source>
</evidence>
<evidence type="ECO:0000313" key="9">
    <source>
        <dbReference type="EMBL" id="KAK7319288.1"/>
    </source>
</evidence>
<feature type="transmembrane region" description="Helical" evidence="7">
    <location>
        <begin position="14"/>
        <end position="33"/>
    </location>
</feature>
<reference evidence="9 10" key="1">
    <citation type="submission" date="2024-01" db="EMBL/GenBank/DDBJ databases">
        <title>The genomes of 5 underutilized Papilionoideae crops provide insights into root nodulation and disease resistance.</title>
        <authorList>
            <person name="Yuan L."/>
        </authorList>
    </citation>
    <scope>NUCLEOTIDE SEQUENCE [LARGE SCALE GENOMIC DNA]</scope>
    <source>
        <strain evidence="9">LY-2023</strain>
        <tissue evidence="9">Leaf</tissue>
    </source>
</reference>
<comment type="subcellular location">
    <subcellularLocation>
        <location evidence="1">Vacuole membrane</location>
        <topology evidence="1">Multi-pass membrane protein</topology>
    </subcellularLocation>
</comment>
<sequence length="356" mass="39540">MSGGFRDAHCFPRLLLAVNLSLALLHALLAFLASFQLLRIHMRNLQLGWTRQKVFHLLIGSSNLGYFIYLTSTLFAACMGWTCWSNSCGFVFMAFPKVLLFAAFLLLLSFWVDLCHQPDDDDDYEGSFTEEPLLEKNSDQSNLASVDTHRKCFPVRFARVGNRQKIVILVTLLVFTIVMAFAVIIWIGLGKNPIDSEVAAQVYLDLCAVGMLLLGGALACYGILLCLKMSKVRAEKPSSEMWKVAGLTIVSVLCFTSSSCIELLTDIPMLYQWHQQSLNDVYTSLLLILYYFVGSSIPSAVVLWVMREIPTAEAPGVPEESGTLAFVADSSIAVHHPHRWTTATSVQNQTSRASPI</sequence>
<protein>
    <recommendedName>
        <fullName evidence="8">THH1/TOM1/TOM3 domain-containing protein</fullName>
    </recommendedName>
</protein>
<feature type="transmembrane region" description="Helical" evidence="7">
    <location>
        <begin position="201"/>
        <end position="224"/>
    </location>
</feature>
<keyword evidence="10" id="KW-1185">Reference proteome</keyword>
<comment type="similarity">
    <text evidence="2">Belongs to the plant tobamovirus multiplication TOM1 protein family.</text>
</comment>
<feature type="domain" description="THH1/TOM1/TOM3" evidence="8">
    <location>
        <begin position="18"/>
        <end position="117"/>
    </location>
</feature>
<gene>
    <name evidence="9" type="ORF">RJT34_04007</name>
</gene>
<dbReference type="PANTHER" id="PTHR31142:SF4">
    <property type="entry name" value="OS01G0751300 PROTEIN"/>
    <property type="match status" value="1"/>
</dbReference>
<dbReference type="GO" id="GO:0005774">
    <property type="term" value="C:vacuolar membrane"/>
    <property type="evidence" value="ECO:0007669"/>
    <property type="project" value="UniProtKB-SubCell"/>
</dbReference>
<dbReference type="PANTHER" id="PTHR31142">
    <property type="entry name" value="TOBAMOVIRUS MULTIPLICATION PROTEIN 1-LIKE ISOFORM X1"/>
    <property type="match status" value="1"/>
</dbReference>
<evidence type="ECO:0000256" key="6">
    <source>
        <dbReference type="ARBA" id="ARBA00023136"/>
    </source>
</evidence>
<keyword evidence="6 7" id="KW-0472">Membrane</keyword>
<dbReference type="Pfam" id="PF06454">
    <property type="entry name" value="THH1_TOM1-3_dom"/>
    <property type="match status" value="2"/>
</dbReference>
<dbReference type="EMBL" id="JAYKXN010000001">
    <property type="protein sequence ID" value="KAK7319288.1"/>
    <property type="molecule type" value="Genomic_DNA"/>
</dbReference>
<evidence type="ECO:0000313" key="10">
    <source>
        <dbReference type="Proteomes" id="UP001359559"/>
    </source>
</evidence>
<accession>A0AAN9KNA5</accession>
<proteinExistence type="inferred from homology"/>
<feature type="transmembrane region" description="Helical" evidence="7">
    <location>
        <begin position="89"/>
        <end position="112"/>
    </location>
</feature>
<comment type="caution">
    <text evidence="9">The sequence shown here is derived from an EMBL/GenBank/DDBJ whole genome shotgun (WGS) entry which is preliminary data.</text>
</comment>
<dbReference type="InterPro" id="IPR040226">
    <property type="entry name" value="THH1/TOM1/TOM3"/>
</dbReference>
<evidence type="ECO:0000256" key="1">
    <source>
        <dbReference type="ARBA" id="ARBA00004128"/>
    </source>
</evidence>
<evidence type="ECO:0000256" key="5">
    <source>
        <dbReference type="ARBA" id="ARBA00022989"/>
    </source>
</evidence>
<feature type="transmembrane region" description="Helical" evidence="7">
    <location>
        <begin position="285"/>
        <end position="306"/>
    </location>
</feature>
<dbReference type="AlphaFoldDB" id="A0AAN9KNA5"/>
<keyword evidence="4 7" id="KW-0812">Transmembrane</keyword>
<keyword evidence="3" id="KW-0926">Vacuole</keyword>
<evidence type="ECO:0000256" key="2">
    <source>
        <dbReference type="ARBA" id="ARBA00006779"/>
    </source>
</evidence>
<feature type="transmembrane region" description="Helical" evidence="7">
    <location>
        <begin position="166"/>
        <end position="189"/>
    </location>
</feature>
<evidence type="ECO:0000256" key="4">
    <source>
        <dbReference type="ARBA" id="ARBA00022692"/>
    </source>
</evidence>
<organism evidence="9 10">
    <name type="scientific">Clitoria ternatea</name>
    <name type="common">Butterfly pea</name>
    <dbReference type="NCBI Taxonomy" id="43366"/>
    <lineage>
        <taxon>Eukaryota</taxon>
        <taxon>Viridiplantae</taxon>
        <taxon>Streptophyta</taxon>
        <taxon>Embryophyta</taxon>
        <taxon>Tracheophyta</taxon>
        <taxon>Spermatophyta</taxon>
        <taxon>Magnoliopsida</taxon>
        <taxon>eudicotyledons</taxon>
        <taxon>Gunneridae</taxon>
        <taxon>Pentapetalae</taxon>
        <taxon>rosids</taxon>
        <taxon>fabids</taxon>
        <taxon>Fabales</taxon>
        <taxon>Fabaceae</taxon>
        <taxon>Papilionoideae</taxon>
        <taxon>50 kb inversion clade</taxon>
        <taxon>NPAAA clade</taxon>
        <taxon>indigoferoid/millettioid clade</taxon>
        <taxon>Phaseoleae</taxon>
        <taxon>Clitoria</taxon>
    </lineage>
</organism>
<evidence type="ECO:0000259" key="8">
    <source>
        <dbReference type="Pfam" id="PF06454"/>
    </source>
</evidence>
<keyword evidence="5 7" id="KW-1133">Transmembrane helix</keyword>
<feature type="domain" description="THH1/TOM1/TOM3" evidence="8">
    <location>
        <begin position="172"/>
        <end position="312"/>
    </location>
</feature>